<reference evidence="1 2" key="1">
    <citation type="submission" date="2018-07" db="EMBL/GenBank/DDBJ databases">
        <title>Section-level genome sequencing of Aspergillus section Nigri to investigate inter- and intra-species variation.</title>
        <authorList>
            <consortium name="DOE Joint Genome Institute"/>
            <person name="Vesth T.C."/>
            <person name="Nybo J.L."/>
            <person name="Theobald S."/>
            <person name="Frisvad J.C."/>
            <person name="Larsen T.O."/>
            <person name="Nielsen K.F."/>
            <person name="Hoof J.B."/>
            <person name="Brandl J."/>
            <person name="Salamov A."/>
            <person name="Riley R."/>
            <person name="Gladden J.M."/>
            <person name="Phatale P."/>
            <person name="Nielsen M.T."/>
            <person name="Lyhne E.K."/>
            <person name="Kogle M.E."/>
            <person name="Strasser K."/>
            <person name="McDonnell E."/>
            <person name="Barry K."/>
            <person name="Clum A."/>
            <person name="Chen C."/>
            <person name="Nolan M."/>
            <person name="Sandor L."/>
            <person name="Kuo A."/>
            <person name="Lipzen A."/>
            <person name="Hainaut M."/>
            <person name="Drula E."/>
            <person name="Tsang A."/>
            <person name="Magnuson J.K."/>
            <person name="Henrissat B."/>
            <person name="Wiebenga A."/>
            <person name="Simmons B.A."/>
            <person name="Makela M.R."/>
            <person name="De vries R.P."/>
            <person name="Grigoriev I.V."/>
            <person name="Mortensen U.H."/>
            <person name="Baker S.E."/>
            <person name="Andersen M.R."/>
        </authorList>
    </citation>
    <scope>NUCLEOTIDE SEQUENCE [LARGE SCALE GENOMIC DNA]</scope>
    <source>
        <strain evidence="1 2">ATCC 13157</strain>
    </source>
</reference>
<evidence type="ECO:0000313" key="2">
    <source>
        <dbReference type="Proteomes" id="UP000254937"/>
    </source>
</evidence>
<evidence type="ECO:0000313" key="1">
    <source>
        <dbReference type="EMBL" id="RDK41652.1"/>
    </source>
</evidence>
<dbReference type="EMBL" id="KZ851855">
    <property type="protein sequence ID" value="RDK41652.1"/>
    <property type="molecule type" value="Genomic_DNA"/>
</dbReference>
<accession>A0A370PHN0</accession>
<name>A0A370PHN0_ASPPH</name>
<dbReference type="AlphaFoldDB" id="A0A370PHN0"/>
<dbReference type="Proteomes" id="UP000254937">
    <property type="component" value="Unassembled WGS sequence"/>
</dbReference>
<sequence length="105" mass="12128">MTLEGATQLNQRNRIQQDVIVSDTEVKKHAFHGKQAKSKKLENFQALPNFAHRNPPRGISLKRDPPTLHCRLITARRKKVRFPRTKNAQNFTVATEERRVDSSRA</sequence>
<protein>
    <submittedName>
        <fullName evidence="1">Uncharacterized protein</fullName>
    </submittedName>
</protein>
<organism evidence="1 2">
    <name type="scientific">Aspergillus phoenicis ATCC 13157</name>
    <dbReference type="NCBI Taxonomy" id="1353007"/>
    <lineage>
        <taxon>Eukaryota</taxon>
        <taxon>Fungi</taxon>
        <taxon>Dikarya</taxon>
        <taxon>Ascomycota</taxon>
        <taxon>Pezizomycotina</taxon>
        <taxon>Eurotiomycetes</taxon>
        <taxon>Eurotiomycetidae</taxon>
        <taxon>Eurotiales</taxon>
        <taxon>Aspergillaceae</taxon>
        <taxon>Aspergillus</taxon>
    </lineage>
</organism>
<proteinExistence type="predicted"/>
<keyword evidence="2" id="KW-1185">Reference proteome</keyword>
<gene>
    <name evidence="1" type="ORF">M752DRAFT_28541</name>
</gene>